<dbReference type="Proteomes" id="UP001054945">
    <property type="component" value="Unassembled WGS sequence"/>
</dbReference>
<comment type="caution">
    <text evidence="1">The sequence shown here is derived from an EMBL/GenBank/DDBJ whole genome shotgun (WGS) entry which is preliminary data.</text>
</comment>
<organism evidence="1 2">
    <name type="scientific">Caerostris extrusa</name>
    <name type="common">Bark spider</name>
    <name type="synonym">Caerostris bankana</name>
    <dbReference type="NCBI Taxonomy" id="172846"/>
    <lineage>
        <taxon>Eukaryota</taxon>
        <taxon>Metazoa</taxon>
        <taxon>Ecdysozoa</taxon>
        <taxon>Arthropoda</taxon>
        <taxon>Chelicerata</taxon>
        <taxon>Arachnida</taxon>
        <taxon>Araneae</taxon>
        <taxon>Araneomorphae</taxon>
        <taxon>Entelegynae</taxon>
        <taxon>Araneoidea</taxon>
        <taxon>Araneidae</taxon>
        <taxon>Caerostris</taxon>
    </lineage>
</organism>
<gene>
    <name evidence="1" type="ORF">CEXT_367871</name>
</gene>
<evidence type="ECO:0000313" key="1">
    <source>
        <dbReference type="EMBL" id="GIX81037.1"/>
    </source>
</evidence>
<sequence>MEPTYPLLPLQSDIISRAHRNSMKISNKKKLMDIRTTSVFRQEKNHFFGALLLLPEMTESSRKSVNLENIDFRICSWAMRIESAVGTTVDE</sequence>
<keyword evidence="2" id="KW-1185">Reference proteome</keyword>
<name>A0AAV4N872_CAEEX</name>
<evidence type="ECO:0000313" key="2">
    <source>
        <dbReference type="Proteomes" id="UP001054945"/>
    </source>
</evidence>
<dbReference type="AlphaFoldDB" id="A0AAV4N872"/>
<dbReference type="EMBL" id="BPLR01020647">
    <property type="protein sequence ID" value="GIX81037.1"/>
    <property type="molecule type" value="Genomic_DNA"/>
</dbReference>
<accession>A0AAV4N872</accession>
<reference evidence="1 2" key="1">
    <citation type="submission" date="2021-06" db="EMBL/GenBank/DDBJ databases">
        <title>Caerostris extrusa draft genome.</title>
        <authorList>
            <person name="Kono N."/>
            <person name="Arakawa K."/>
        </authorList>
    </citation>
    <scope>NUCLEOTIDE SEQUENCE [LARGE SCALE GENOMIC DNA]</scope>
</reference>
<proteinExistence type="predicted"/>
<protein>
    <submittedName>
        <fullName evidence="1">Uncharacterized protein</fullName>
    </submittedName>
</protein>